<organism evidence="1">
    <name type="scientific">uncultured Caudovirales phage</name>
    <dbReference type="NCBI Taxonomy" id="2100421"/>
    <lineage>
        <taxon>Viruses</taxon>
        <taxon>Duplodnaviria</taxon>
        <taxon>Heunggongvirae</taxon>
        <taxon>Uroviricota</taxon>
        <taxon>Caudoviricetes</taxon>
        <taxon>Peduoviridae</taxon>
        <taxon>Maltschvirus</taxon>
        <taxon>Maltschvirus maltsch</taxon>
    </lineage>
</organism>
<gene>
    <name evidence="1" type="ORF">UFOVP1626_45</name>
</gene>
<protein>
    <submittedName>
        <fullName evidence="1">Uncharacterized protein</fullName>
    </submittedName>
</protein>
<name>A0A6J5SZK5_9CAUD</name>
<evidence type="ECO:0000313" key="1">
    <source>
        <dbReference type="EMBL" id="CAB4220845.1"/>
    </source>
</evidence>
<dbReference type="EMBL" id="LR797493">
    <property type="protein sequence ID" value="CAB4220845.1"/>
    <property type="molecule type" value="Genomic_DNA"/>
</dbReference>
<accession>A0A6J5SZK5</accession>
<sequence length="77" mass="8908">MKRLFDFACENGHKTERLVDYETTGFKCECGATANRLISAPNFKLEGWSGSFPSEHGKFERKHLDRLKWEQSNNSQP</sequence>
<proteinExistence type="predicted"/>
<reference evidence="1" key="1">
    <citation type="submission" date="2020-05" db="EMBL/GenBank/DDBJ databases">
        <authorList>
            <person name="Chiriac C."/>
            <person name="Salcher M."/>
            <person name="Ghai R."/>
            <person name="Kavagutti S V."/>
        </authorList>
    </citation>
    <scope>NUCLEOTIDE SEQUENCE</scope>
</reference>